<dbReference type="EMBL" id="BGZK01000033">
    <property type="protein sequence ID" value="GBP09040.1"/>
    <property type="molecule type" value="Genomic_DNA"/>
</dbReference>
<sequence>MSGLSPTAAGALVAPADGCLTLSTRQQYSDKLRARARPPPAARRPRPPAESICAETIALKWFHVRKGKDAVKAERAKCQEAISREPSSLRFIRILNNIEVPKHSWPCVGVRTVT</sequence>
<dbReference type="Proteomes" id="UP000299102">
    <property type="component" value="Unassembled WGS sequence"/>
</dbReference>
<evidence type="ECO:0000313" key="3">
    <source>
        <dbReference type="Proteomes" id="UP000299102"/>
    </source>
</evidence>
<organism evidence="2 3">
    <name type="scientific">Eumeta variegata</name>
    <name type="common">Bagworm moth</name>
    <name type="synonym">Eumeta japonica</name>
    <dbReference type="NCBI Taxonomy" id="151549"/>
    <lineage>
        <taxon>Eukaryota</taxon>
        <taxon>Metazoa</taxon>
        <taxon>Ecdysozoa</taxon>
        <taxon>Arthropoda</taxon>
        <taxon>Hexapoda</taxon>
        <taxon>Insecta</taxon>
        <taxon>Pterygota</taxon>
        <taxon>Neoptera</taxon>
        <taxon>Endopterygota</taxon>
        <taxon>Lepidoptera</taxon>
        <taxon>Glossata</taxon>
        <taxon>Ditrysia</taxon>
        <taxon>Tineoidea</taxon>
        <taxon>Psychidae</taxon>
        <taxon>Oiketicinae</taxon>
        <taxon>Eumeta</taxon>
    </lineage>
</organism>
<dbReference type="AlphaFoldDB" id="A0A4C1T625"/>
<feature type="region of interest" description="Disordered" evidence="1">
    <location>
        <begin position="29"/>
        <end position="49"/>
    </location>
</feature>
<proteinExistence type="predicted"/>
<gene>
    <name evidence="2" type="ORF">EVAR_78383_1</name>
</gene>
<evidence type="ECO:0000256" key="1">
    <source>
        <dbReference type="SAM" id="MobiDB-lite"/>
    </source>
</evidence>
<evidence type="ECO:0000313" key="2">
    <source>
        <dbReference type="EMBL" id="GBP09040.1"/>
    </source>
</evidence>
<keyword evidence="3" id="KW-1185">Reference proteome</keyword>
<protein>
    <submittedName>
        <fullName evidence="2">Uncharacterized protein</fullName>
    </submittedName>
</protein>
<name>A0A4C1T625_EUMVA</name>
<reference evidence="2 3" key="1">
    <citation type="journal article" date="2019" name="Commun. Biol.">
        <title>The bagworm genome reveals a unique fibroin gene that provides high tensile strength.</title>
        <authorList>
            <person name="Kono N."/>
            <person name="Nakamura H."/>
            <person name="Ohtoshi R."/>
            <person name="Tomita M."/>
            <person name="Numata K."/>
            <person name="Arakawa K."/>
        </authorList>
    </citation>
    <scope>NUCLEOTIDE SEQUENCE [LARGE SCALE GENOMIC DNA]</scope>
</reference>
<comment type="caution">
    <text evidence="2">The sequence shown here is derived from an EMBL/GenBank/DDBJ whole genome shotgun (WGS) entry which is preliminary data.</text>
</comment>
<accession>A0A4C1T625</accession>